<dbReference type="Gene3D" id="1.10.3910.10">
    <property type="entry name" value="SP0561-like"/>
    <property type="match status" value="1"/>
</dbReference>
<dbReference type="NCBIfam" id="TIGR03980">
    <property type="entry name" value="prismane_assoc"/>
    <property type="match status" value="1"/>
</dbReference>
<name>A0A1B1UC75_9BRAD</name>
<dbReference type="STRING" id="1274631.LMTR13_09525"/>
<sequence length="66" mass="7390">MLTADLMVDDVMRRWPSTIRVFLDFRMRCVGCPIATFHSIDEACDEHSVDAAAFLSKLQDTVKAAA</sequence>
<protein>
    <submittedName>
        <fullName evidence="2">Hydrid cluster protein-associated redox disulfide domain protein</fullName>
    </submittedName>
</protein>
<evidence type="ECO:0000313" key="2">
    <source>
        <dbReference type="EMBL" id="ANW00370.1"/>
    </source>
</evidence>
<dbReference type="OrthoDB" id="5397989at2"/>
<dbReference type="InterPro" id="IPR038062">
    <property type="entry name" value="ScdA-like_N_sf"/>
</dbReference>
<dbReference type="RefSeq" id="WP_065727649.1">
    <property type="nucleotide sequence ID" value="NZ_CP016428.1"/>
</dbReference>
<dbReference type="SUPFAM" id="SSF140683">
    <property type="entry name" value="SP0561-like"/>
    <property type="match status" value="1"/>
</dbReference>
<gene>
    <name evidence="2" type="ORF">LMTR13_09525</name>
</gene>
<reference evidence="2 3" key="1">
    <citation type="submission" date="2016-07" db="EMBL/GenBank/DDBJ databases">
        <title>Complete genome sequence of Bradyrhizobium icense LMTR 13T, a potential inoculant strain isolated from lima bean (Phaseolus lunatus) in Peru.</title>
        <authorList>
            <person name="Ormeno-Orrillo E."/>
            <person name="Duran D."/>
            <person name="Rogel M.A."/>
            <person name="Rey L."/>
            <person name="Imperial J."/>
            <person name="Ruiz-Argueso T."/>
            <person name="Martinez-Romero E."/>
        </authorList>
    </citation>
    <scope>NUCLEOTIDE SEQUENCE [LARGE SCALE GENOMIC DNA]</scope>
    <source>
        <strain evidence="2 3">LMTR 13</strain>
    </source>
</reference>
<dbReference type="PANTHER" id="PTHR39341">
    <property type="entry name" value="BSL7085 PROTEIN"/>
    <property type="match status" value="1"/>
</dbReference>
<evidence type="ECO:0000259" key="1">
    <source>
        <dbReference type="Pfam" id="PF08984"/>
    </source>
</evidence>
<feature type="domain" description="DUF1858" evidence="1">
    <location>
        <begin position="3"/>
        <end position="54"/>
    </location>
</feature>
<dbReference type="Proteomes" id="UP000092839">
    <property type="component" value="Chromosome"/>
</dbReference>
<dbReference type="Pfam" id="PF08984">
    <property type="entry name" value="DUF1858"/>
    <property type="match status" value="1"/>
</dbReference>
<dbReference type="AlphaFoldDB" id="A0A1B1UC75"/>
<evidence type="ECO:0000313" key="3">
    <source>
        <dbReference type="Proteomes" id="UP000092839"/>
    </source>
</evidence>
<keyword evidence="3" id="KW-1185">Reference proteome</keyword>
<dbReference type="PANTHER" id="PTHR39341:SF1">
    <property type="entry name" value="DUF1858 DOMAIN-CONTAINING PROTEIN"/>
    <property type="match status" value="1"/>
</dbReference>
<dbReference type="InterPro" id="IPR023883">
    <property type="entry name" value="CHP03980_redox-disulphide"/>
</dbReference>
<dbReference type="EMBL" id="CP016428">
    <property type="protein sequence ID" value="ANW00370.1"/>
    <property type="molecule type" value="Genomic_DNA"/>
</dbReference>
<dbReference type="InterPro" id="IPR015077">
    <property type="entry name" value="DUF1858"/>
</dbReference>
<accession>A0A1B1UC75</accession>
<dbReference type="KEGG" id="bic:LMTR13_09525"/>
<proteinExistence type="predicted"/>
<organism evidence="2 3">
    <name type="scientific">Bradyrhizobium icense</name>
    <dbReference type="NCBI Taxonomy" id="1274631"/>
    <lineage>
        <taxon>Bacteria</taxon>
        <taxon>Pseudomonadati</taxon>
        <taxon>Pseudomonadota</taxon>
        <taxon>Alphaproteobacteria</taxon>
        <taxon>Hyphomicrobiales</taxon>
        <taxon>Nitrobacteraceae</taxon>
        <taxon>Bradyrhizobium</taxon>
    </lineage>
</organism>